<dbReference type="AlphaFoldDB" id="A0A150WLU0"/>
<dbReference type="EMBL" id="LUKE01000002">
    <property type="protein sequence ID" value="KYG64757.1"/>
    <property type="molecule type" value="Genomic_DNA"/>
</dbReference>
<organism evidence="1 2">
    <name type="scientific">Bdellovibrio bacteriovorus</name>
    <dbReference type="NCBI Taxonomy" id="959"/>
    <lineage>
        <taxon>Bacteria</taxon>
        <taxon>Pseudomonadati</taxon>
        <taxon>Bdellovibrionota</taxon>
        <taxon>Bdellovibrionia</taxon>
        <taxon>Bdellovibrionales</taxon>
        <taxon>Pseudobdellovibrionaceae</taxon>
        <taxon>Bdellovibrio</taxon>
    </lineage>
</organism>
<evidence type="ECO:0000313" key="1">
    <source>
        <dbReference type="EMBL" id="KYG64757.1"/>
    </source>
</evidence>
<reference evidence="1 2" key="1">
    <citation type="submission" date="2016-03" db="EMBL/GenBank/DDBJ databases">
        <authorList>
            <person name="Ploux O."/>
        </authorList>
    </citation>
    <scope>NUCLEOTIDE SEQUENCE [LARGE SCALE GENOMIC DNA]</scope>
    <source>
        <strain evidence="1 2">R0</strain>
    </source>
</reference>
<dbReference type="Proteomes" id="UP000075320">
    <property type="component" value="Unassembled WGS sequence"/>
</dbReference>
<proteinExistence type="predicted"/>
<name>A0A150WLU0_BDEBC</name>
<keyword evidence="2" id="KW-1185">Reference proteome</keyword>
<sequence>MAKRSLITLLISVLTIVSVIAGVNYVVDPQCYYQCPQLDVNKRTLNSYYQVAQRILAHPDAEVIILGSSRGQTTPPLWVQEVSGLKTLNLSAAGAEATTKLAFLKIAEENIKLRKVIWLADYFELVGETRDAKIKNTPALKHFLKADDSFSVSDKLLALQGLLDHNNLEASLHFLKNRNQTEITQGSGAEIDYRLCQSSDYQGNETAESLKKEVNLLYQSYVHGVISPEQSRQAWTKFSDVMNALVAKGIEVQVVIIPYHPDFLARLKLEQPDIYQRHLNWIEQLKTLNKPGLSVADNFNGIAGADATHVNWNDGVHFNCRAAMLMLRPLITPK</sequence>
<dbReference type="RefSeq" id="WP_061835268.1">
    <property type="nucleotide sequence ID" value="NZ_LUKE01000002.1"/>
</dbReference>
<comment type="caution">
    <text evidence="1">The sequence shown here is derived from an EMBL/GenBank/DDBJ whole genome shotgun (WGS) entry which is preliminary data.</text>
</comment>
<accession>A0A150WLU0</accession>
<gene>
    <name evidence="1" type="ORF">AZI86_11155</name>
</gene>
<evidence type="ECO:0000313" key="2">
    <source>
        <dbReference type="Proteomes" id="UP000075320"/>
    </source>
</evidence>
<dbReference type="OrthoDB" id="5294177at2"/>
<protein>
    <submittedName>
        <fullName evidence="1">Uncharacterized protein</fullName>
    </submittedName>
</protein>